<evidence type="ECO:0000256" key="8">
    <source>
        <dbReference type="PIRSR" id="PIRSR639901-1"/>
    </source>
</evidence>
<keyword evidence="12" id="KW-1185">Reference proteome</keyword>
<feature type="domain" description="3-deoxy-D-manno-octulosonic-acid transferase N-terminal" evidence="10">
    <location>
        <begin position="48"/>
        <end position="224"/>
    </location>
</feature>
<keyword evidence="9" id="KW-0812">Transmembrane</keyword>
<dbReference type="Proteomes" id="UP001226762">
    <property type="component" value="Unassembled WGS sequence"/>
</dbReference>
<dbReference type="GO" id="GO:0009244">
    <property type="term" value="P:lipopolysaccharide core region biosynthetic process"/>
    <property type="evidence" value="ECO:0007669"/>
    <property type="project" value="UniProtKB-UniRule"/>
</dbReference>
<dbReference type="EMBL" id="JANHAX010000003">
    <property type="protein sequence ID" value="MDQ2090465.1"/>
    <property type="molecule type" value="Genomic_DNA"/>
</dbReference>
<evidence type="ECO:0000259" key="10">
    <source>
        <dbReference type="Pfam" id="PF04413"/>
    </source>
</evidence>
<comment type="caution">
    <text evidence="11">The sequence shown here is derived from an EMBL/GenBank/DDBJ whole genome shotgun (WGS) entry which is preliminary data.</text>
</comment>
<dbReference type="AlphaFoldDB" id="A0AAE3WDH7"/>
<evidence type="ECO:0000256" key="1">
    <source>
        <dbReference type="ARBA" id="ARBA00003394"/>
    </source>
</evidence>
<keyword evidence="9" id="KW-0472">Membrane</keyword>
<feature type="transmembrane region" description="Helical" evidence="9">
    <location>
        <begin position="15"/>
        <end position="37"/>
    </location>
</feature>
<dbReference type="EC" id="2.4.99.12" evidence="3 9"/>
<feature type="active site" description="Proton acceptor" evidence="8">
    <location>
        <position position="73"/>
    </location>
</feature>
<dbReference type="GO" id="GO:0009245">
    <property type="term" value="P:lipid A biosynthetic process"/>
    <property type="evidence" value="ECO:0007669"/>
    <property type="project" value="TreeGrafter"/>
</dbReference>
<evidence type="ECO:0000256" key="5">
    <source>
        <dbReference type="ARBA" id="ARBA00022679"/>
    </source>
</evidence>
<dbReference type="GO" id="GO:0043842">
    <property type="term" value="F:Kdo transferase activity"/>
    <property type="evidence" value="ECO:0007669"/>
    <property type="project" value="UniProtKB-EC"/>
</dbReference>
<sequence>MADIPPWHPPFRLRVFLGVWRLAWSLLMPVMLVYLWHRGRRDPLYRRRLGERFGIGPRRDTSHVWVHAVSIGELRSAVPLIRAFLARGEPVVTTHFTPAGLREAEKTFAAEIAAGTLSAVFVPFDYGLAFRRFFRAFRPRFGLVMEVEFWPGMITAARRAGVPLFLCNGQYPVKSFDRDTARALSPALLVPGFAGVMVKSERQAERFRALGQTRIAVTGELRFEQPIAEPQLAAAGKARTVLAGDRSVITFASVVEWEEDLFVRVIAEVLKTVSDKPFFVFVPRAPERFDNVSKKLLDAGLEVAHRSDILDDALTLSTDPSIDVLLGDSLGEMHFYLSLCDVAVAGGGFNPRGSHNIIEPLALGKPVIVGPEIWTIEYPAAEAIAAGVARQVTAEDLPDALLWQDRPTQEQIDAFLADHAGAVRKTLMVLDQWL</sequence>
<keyword evidence="9" id="KW-1003">Cell membrane</keyword>
<organism evidence="11 12">
    <name type="scientific">Marimonas arenosa</name>
    <dbReference type="NCBI Taxonomy" id="1795305"/>
    <lineage>
        <taxon>Bacteria</taxon>
        <taxon>Pseudomonadati</taxon>
        <taxon>Pseudomonadota</taxon>
        <taxon>Alphaproteobacteria</taxon>
        <taxon>Rhodobacterales</taxon>
        <taxon>Paracoccaceae</taxon>
        <taxon>Marimonas</taxon>
    </lineage>
</organism>
<evidence type="ECO:0000256" key="6">
    <source>
        <dbReference type="ARBA" id="ARBA00031445"/>
    </source>
</evidence>
<comment type="catalytic activity">
    <reaction evidence="7 9">
        <text>lipid IVA (E. coli) + CMP-3-deoxy-beta-D-manno-octulosonate = alpha-Kdo-(2-&gt;6)-lipid IVA (E. coli) + CMP + H(+)</text>
        <dbReference type="Rhea" id="RHEA:28066"/>
        <dbReference type="ChEBI" id="CHEBI:15378"/>
        <dbReference type="ChEBI" id="CHEBI:58603"/>
        <dbReference type="ChEBI" id="CHEBI:60364"/>
        <dbReference type="ChEBI" id="CHEBI:60377"/>
        <dbReference type="ChEBI" id="CHEBI:85987"/>
        <dbReference type="EC" id="2.4.99.12"/>
    </reaction>
</comment>
<dbReference type="Pfam" id="PF04413">
    <property type="entry name" value="Glycos_transf_N"/>
    <property type="match status" value="1"/>
</dbReference>
<dbReference type="PANTHER" id="PTHR42755">
    <property type="entry name" value="3-DEOXY-MANNO-OCTULOSONATE CYTIDYLYLTRANSFERASE"/>
    <property type="match status" value="1"/>
</dbReference>
<keyword evidence="9" id="KW-1133">Transmembrane helix</keyword>
<evidence type="ECO:0000256" key="2">
    <source>
        <dbReference type="ARBA" id="ARBA00004713"/>
    </source>
</evidence>
<dbReference type="Gene3D" id="3.40.50.2000">
    <property type="entry name" value="Glycogen Phosphorylase B"/>
    <property type="match status" value="1"/>
</dbReference>
<accession>A0AAE3WDH7</accession>
<evidence type="ECO:0000256" key="3">
    <source>
        <dbReference type="ARBA" id="ARBA00012621"/>
    </source>
</evidence>
<name>A0AAE3WDH7_9RHOB</name>
<comment type="similarity">
    <text evidence="9">Belongs to the glycosyltransferase group 1 family.</text>
</comment>
<keyword evidence="9" id="KW-0448">Lipopolysaccharide biosynthesis</keyword>
<dbReference type="InterPro" id="IPR039901">
    <property type="entry name" value="Kdotransferase"/>
</dbReference>
<dbReference type="PANTHER" id="PTHR42755:SF1">
    <property type="entry name" value="3-DEOXY-D-MANNO-OCTULOSONIC ACID TRANSFERASE, MITOCHONDRIAL-RELATED"/>
    <property type="match status" value="1"/>
</dbReference>
<protein>
    <recommendedName>
        <fullName evidence="4 9">3-deoxy-D-manno-octulosonic acid transferase</fullName>
        <shortName evidence="9">Kdo transferase</shortName>
        <ecNumber evidence="3 9">2.4.99.12</ecNumber>
    </recommendedName>
    <alternativeName>
        <fullName evidence="6 9">Lipid IV(A) 3-deoxy-D-manno-octulosonic acid transferase</fullName>
    </alternativeName>
</protein>
<evidence type="ECO:0000256" key="4">
    <source>
        <dbReference type="ARBA" id="ARBA00019077"/>
    </source>
</evidence>
<dbReference type="SUPFAM" id="SSF53756">
    <property type="entry name" value="UDP-Glycosyltransferase/glycogen phosphorylase"/>
    <property type="match status" value="1"/>
</dbReference>
<evidence type="ECO:0000313" key="11">
    <source>
        <dbReference type="EMBL" id="MDQ2090465.1"/>
    </source>
</evidence>
<dbReference type="Gene3D" id="3.40.50.11720">
    <property type="entry name" value="3-Deoxy-D-manno-octulosonic-acid transferase, N-terminal domain"/>
    <property type="match status" value="1"/>
</dbReference>
<comment type="function">
    <text evidence="1 9">Involved in lipopolysaccharide (LPS) biosynthesis. Catalyzes the transfer of 3-deoxy-D-manno-octulosonate (Kdo) residue(s) from CMP-Kdo to lipid IV(A), the tetraacyldisaccharide-1,4'-bisphosphate precursor of lipid A.</text>
</comment>
<dbReference type="GO" id="GO:0005886">
    <property type="term" value="C:plasma membrane"/>
    <property type="evidence" value="ECO:0007669"/>
    <property type="project" value="UniProtKB-SubCell"/>
</dbReference>
<keyword evidence="5 9" id="KW-0808">Transferase</keyword>
<proteinExistence type="inferred from homology"/>
<evidence type="ECO:0000256" key="9">
    <source>
        <dbReference type="RuleBase" id="RU365103"/>
    </source>
</evidence>
<gene>
    <name evidence="11" type="ORF">NO357_11200</name>
</gene>
<dbReference type="RefSeq" id="WP_306735744.1">
    <property type="nucleotide sequence ID" value="NZ_JANHAX010000003.1"/>
</dbReference>
<reference evidence="11" key="1">
    <citation type="submission" date="2022-07" db="EMBL/GenBank/DDBJ databases">
        <authorList>
            <person name="Otstavnykh N."/>
            <person name="Isaeva M."/>
            <person name="Bystritskaya E."/>
        </authorList>
    </citation>
    <scope>NUCLEOTIDE SEQUENCE</scope>
    <source>
        <strain evidence="11">KCTC 52189</strain>
    </source>
</reference>
<reference evidence="11" key="2">
    <citation type="submission" date="2023-02" db="EMBL/GenBank/DDBJ databases">
        <title>'Rhodoalgimonas zhirmunskyi' gen. nov., isolated from a red alga.</title>
        <authorList>
            <person name="Nedashkovskaya O.I."/>
            <person name="Otstavnykh N.Y."/>
            <person name="Bystritskaya E.P."/>
            <person name="Balabanova L.A."/>
            <person name="Isaeva M.P."/>
        </authorList>
    </citation>
    <scope>NUCLEOTIDE SEQUENCE</scope>
    <source>
        <strain evidence="11">KCTC 52189</strain>
    </source>
</reference>
<evidence type="ECO:0000313" key="12">
    <source>
        <dbReference type="Proteomes" id="UP001226762"/>
    </source>
</evidence>
<dbReference type="InterPro" id="IPR007507">
    <property type="entry name" value="Glycos_transf_N"/>
</dbReference>
<comment type="pathway">
    <text evidence="2 9">Bacterial outer membrane biogenesis; LPS core biosynthesis.</text>
</comment>
<dbReference type="InterPro" id="IPR038107">
    <property type="entry name" value="Glycos_transf_N_sf"/>
</dbReference>
<comment type="subcellular location">
    <subcellularLocation>
        <location evidence="9">Cell membrane</location>
    </subcellularLocation>
</comment>
<evidence type="ECO:0000256" key="7">
    <source>
        <dbReference type="ARBA" id="ARBA00049183"/>
    </source>
</evidence>